<dbReference type="PROSITE" id="PS51257">
    <property type="entry name" value="PROKAR_LIPOPROTEIN"/>
    <property type="match status" value="1"/>
</dbReference>
<feature type="transmembrane region" description="Helical" evidence="6">
    <location>
        <begin position="745"/>
        <end position="764"/>
    </location>
</feature>
<dbReference type="Pfam" id="PF02687">
    <property type="entry name" value="FtsX"/>
    <property type="match status" value="2"/>
</dbReference>
<evidence type="ECO:0000256" key="6">
    <source>
        <dbReference type="SAM" id="Phobius"/>
    </source>
</evidence>
<dbReference type="AlphaFoldDB" id="A0A5B2VM63"/>
<evidence type="ECO:0000256" key="4">
    <source>
        <dbReference type="ARBA" id="ARBA00022989"/>
    </source>
</evidence>
<feature type="domain" description="ABC3 transporter permease C-terminal" evidence="7">
    <location>
        <begin position="696"/>
        <end position="805"/>
    </location>
</feature>
<dbReference type="PANTHER" id="PTHR30572">
    <property type="entry name" value="MEMBRANE COMPONENT OF TRANSPORTER-RELATED"/>
    <property type="match status" value="1"/>
</dbReference>
<reference evidence="9 10" key="1">
    <citation type="submission" date="2019-09" db="EMBL/GenBank/DDBJ databases">
        <title>Chitinophaga ginsengihumi sp. nov., isolated from soil of ginseng rhizosphere.</title>
        <authorList>
            <person name="Lee J."/>
        </authorList>
    </citation>
    <scope>NUCLEOTIDE SEQUENCE [LARGE SCALE GENOMIC DNA]</scope>
    <source>
        <strain evidence="9 10">BN140078</strain>
    </source>
</reference>
<dbReference type="GO" id="GO:0005886">
    <property type="term" value="C:plasma membrane"/>
    <property type="evidence" value="ECO:0007669"/>
    <property type="project" value="UniProtKB-SubCell"/>
</dbReference>
<gene>
    <name evidence="9" type="ORF">F0L74_28010</name>
</gene>
<comment type="subcellular location">
    <subcellularLocation>
        <location evidence="1">Cell membrane</location>
        <topology evidence="1">Multi-pass membrane protein</topology>
    </subcellularLocation>
</comment>
<organism evidence="9 10">
    <name type="scientific">Chitinophaga agrisoli</name>
    <dbReference type="NCBI Taxonomy" id="2607653"/>
    <lineage>
        <taxon>Bacteria</taxon>
        <taxon>Pseudomonadati</taxon>
        <taxon>Bacteroidota</taxon>
        <taxon>Chitinophagia</taxon>
        <taxon>Chitinophagales</taxon>
        <taxon>Chitinophagaceae</taxon>
        <taxon>Chitinophaga</taxon>
    </lineage>
</organism>
<evidence type="ECO:0000313" key="10">
    <source>
        <dbReference type="Proteomes" id="UP000324611"/>
    </source>
</evidence>
<dbReference type="InterPro" id="IPR003838">
    <property type="entry name" value="ABC3_permease_C"/>
</dbReference>
<protein>
    <submittedName>
        <fullName evidence="9">FtsX-like permease family protein</fullName>
    </submittedName>
</protein>
<dbReference type="Pfam" id="PF12704">
    <property type="entry name" value="MacB_PCD"/>
    <property type="match status" value="2"/>
</dbReference>
<evidence type="ECO:0000313" key="9">
    <source>
        <dbReference type="EMBL" id="KAA2240025.1"/>
    </source>
</evidence>
<keyword evidence="10" id="KW-1185">Reference proteome</keyword>
<sequence>MLKNYFKVAWRNLARNKTYAIINVSGLALGVCACLIIYLVASFELSYDNFHPDKERIYRVVSALSGERGTRHMAMVPDPAPQAMRDEITGLESIVLFRTYKAKVSTHEGVERKFDMLPREEAPDMIIAEPQYFSILHYQWLAGNPATALQEPFKVVLTESRAKKYFGQLPADAVLGKTIMYNDSLPVTVSGVVKDMPANSDFIFKDFISFATTKNSFLGSEFGMDQWGMFSGGTQAFVKLEKGVTPARVEAQFPAFVKKHFFVEEHTTAKVTLQPLADLHFNPDYEDNYTRKAHLPTLYGLMGIAAFILLIAAINFVNLATAQSIERTREVGIRKVLGSTRSTLVLQFLSETFILVLLATGASLLFTPGIIAVFKSFIPDGVAGLLFSRPTAIFILLLIVCTTLLAGVYPALVSSAYLPALSLKGGDGLKGSERGYLRKGLIIFQFAVSLVFIIGTLVISNQMRYMLNKDMGFKKDAIIAVPTARYYPYAQKDVLAERIRGISGVENVSVSESTPAAKGHWGTLLTYKGKEKVEIESALEWGDEKFVPLYNLKLVAGRNVMPADSMREFLVNESCAKALGFRNPADAVGKMVESGISDGSPTTCPIVGVLKDFHVQSLHEPIKPMFFTTNKKISRTINIRLATNGKRSQDLKRTLAQIEQLWTAVYPNEKFDYTFFDASIARFYEKEQKTAALMNTAMAIAIFISCMGLFGLAAFTARQRTREIGIRKVLGASVANITTMLSKDFVMLVLIALVIAAPIAWYFMHRWLEGFAYQVSISWWIYVIAGLTAMIIALITVSFQAIKAAVADPVKSLRME</sequence>
<dbReference type="InterPro" id="IPR050250">
    <property type="entry name" value="Macrolide_Exporter_MacB"/>
</dbReference>
<accession>A0A5B2VM63</accession>
<keyword evidence="5 6" id="KW-0472">Membrane</keyword>
<evidence type="ECO:0000256" key="5">
    <source>
        <dbReference type="ARBA" id="ARBA00023136"/>
    </source>
</evidence>
<feature type="transmembrane region" description="Helical" evidence="6">
    <location>
        <begin position="393"/>
        <end position="420"/>
    </location>
</feature>
<dbReference type="RefSeq" id="WP_149841202.1">
    <property type="nucleotide sequence ID" value="NZ_VUOC01000004.1"/>
</dbReference>
<reference evidence="9 10" key="2">
    <citation type="submission" date="2019-09" db="EMBL/GenBank/DDBJ databases">
        <authorList>
            <person name="Jin C."/>
        </authorList>
    </citation>
    <scope>NUCLEOTIDE SEQUENCE [LARGE SCALE GENOMIC DNA]</scope>
    <source>
        <strain evidence="9 10">BN140078</strain>
    </source>
</reference>
<evidence type="ECO:0000256" key="1">
    <source>
        <dbReference type="ARBA" id="ARBA00004651"/>
    </source>
</evidence>
<evidence type="ECO:0000259" key="8">
    <source>
        <dbReference type="Pfam" id="PF12704"/>
    </source>
</evidence>
<feature type="domain" description="MacB-like periplasmic core" evidence="8">
    <location>
        <begin position="447"/>
        <end position="617"/>
    </location>
</feature>
<dbReference type="EMBL" id="VUOC01000004">
    <property type="protein sequence ID" value="KAA2240025.1"/>
    <property type="molecule type" value="Genomic_DNA"/>
</dbReference>
<proteinExistence type="predicted"/>
<feature type="transmembrane region" description="Helical" evidence="6">
    <location>
        <begin position="692"/>
        <end position="717"/>
    </location>
</feature>
<dbReference type="PANTHER" id="PTHR30572:SF18">
    <property type="entry name" value="ABC-TYPE MACROLIDE FAMILY EXPORT SYSTEM PERMEASE COMPONENT 2"/>
    <property type="match status" value="1"/>
</dbReference>
<feature type="transmembrane region" description="Helical" evidence="6">
    <location>
        <begin position="441"/>
        <end position="459"/>
    </location>
</feature>
<keyword evidence="4 6" id="KW-1133">Transmembrane helix</keyword>
<feature type="transmembrane region" description="Helical" evidence="6">
    <location>
        <begin position="298"/>
        <end position="322"/>
    </location>
</feature>
<evidence type="ECO:0000259" key="7">
    <source>
        <dbReference type="Pfam" id="PF02687"/>
    </source>
</evidence>
<dbReference type="InterPro" id="IPR025857">
    <property type="entry name" value="MacB_PCD"/>
</dbReference>
<feature type="domain" description="ABC3 transporter permease C-terminal" evidence="7">
    <location>
        <begin position="304"/>
        <end position="412"/>
    </location>
</feature>
<dbReference type="GO" id="GO:0022857">
    <property type="term" value="F:transmembrane transporter activity"/>
    <property type="evidence" value="ECO:0007669"/>
    <property type="project" value="TreeGrafter"/>
</dbReference>
<name>A0A5B2VM63_9BACT</name>
<feature type="transmembrane region" description="Helical" evidence="6">
    <location>
        <begin position="20"/>
        <end position="41"/>
    </location>
</feature>
<keyword evidence="3 6" id="KW-0812">Transmembrane</keyword>
<feature type="transmembrane region" description="Helical" evidence="6">
    <location>
        <begin position="343"/>
        <end position="373"/>
    </location>
</feature>
<comment type="caution">
    <text evidence="9">The sequence shown here is derived from an EMBL/GenBank/DDBJ whole genome shotgun (WGS) entry which is preliminary data.</text>
</comment>
<evidence type="ECO:0000256" key="2">
    <source>
        <dbReference type="ARBA" id="ARBA00022475"/>
    </source>
</evidence>
<evidence type="ECO:0000256" key="3">
    <source>
        <dbReference type="ARBA" id="ARBA00022692"/>
    </source>
</evidence>
<keyword evidence="2" id="KW-1003">Cell membrane</keyword>
<feature type="transmembrane region" description="Helical" evidence="6">
    <location>
        <begin position="779"/>
        <end position="806"/>
    </location>
</feature>
<dbReference type="Proteomes" id="UP000324611">
    <property type="component" value="Unassembled WGS sequence"/>
</dbReference>
<feature type="domain" description="MacB-like periplasmic core" evidence="8">
    <location>
        <begin position="21"/>
        <end position="253"/>
    </location>
</feature>